<keyword evidence="7 8" id="KW-0472">Membrane</keyword>
<dbReference type="PANTHER" id="PTHR47019">
    <property type="entry name" value="LIPID II FLIPPASE MURJ"/>
    <property type="match status" value="1"/>
</dbReference>
<evidence type="ECO:0000313" key="10">
    <source>
        <dbReference type="EMBL" id="OGC82412.1"/>
    </source>
</evidence>
<organism evidence="10 11">
    <name type="scientific">Candidatus Abawacabacteria bacterium RIFCSPHIGHO2_01_FULL_46_8</name>
    <dbReference type="NCBI Taxonomy" id="1817815"/>
    <lineage>
        <taxon>Bacteria</taxon>
        <taxon>Candidatus Abawacaibacteriota</taxon>
    </lineage>
</organism>
<feature type="transmembrane region" description="Helical" evidence="8">
    <location>
        <begin position="194"/>
        <end position="220"/>
    </location>
</feature>
<dbReference type="InterPro" id="IPR004268">
    <property type="entry name" value="MurJ"/>
</dbReference>
<feature type="transmembrane region" description="Helical" evidence="8">
    <location>
        <begin position="415"/>
        <end position="439"/>
    </location>
</feature>
<dbReference type="NCBIfam" id="TIGR01695">
    <property type="entry name" value="murJ_mviN"/>
    <property type="match status" value="1"/>
</dbReference>
<evidence type="ECO:0000256" key="2">
    <source>
        <dbReference type="ARBA" id="ARBA00022475"/>
    </source>
</evidence>
<feature type="transmembrane region" description="Helical" evidence="8">
    <location>
        <begin position="322"/>
        <end position="345"/>
    </location>
</feature>
<keyword evidence="8 9" id="KW-0813">Transport</keyword>
<keyword evidence="8 9" id="KW-0961">Cell wall biogenesis/degradation</keyword>
<dbReference type="GO" id="GO:0015648">
    <property type="term" value="F:lipid-linked peptidoglycan transporter activity"/>
    <property type="evidence" value="ECO:0007669"/>
    <property type="project" value="UniProtKB-UniRule"/>
</dbReference>
<keyword evidence="2 8" id="KW-1003">Cell membrane</keyword>
<dbReference type="UniPathway" id="UPA00219"/>
<dbReference type="PRINTS" id="PR01806">
    <property type="entry name" value="VIRFACTRMVIN"/>
</dbReference>
<evidence type="ECO:0000256" key="3">
    <source>
        <dbReference type="ARBA" id="ARBA00022692"/>
    </source>
</evidence>
<feature type="transmembrane region" description="Helical" evidence="8">
    <location>
        <begin position="63"/>
        <end position="86"/>
    </location>
</feature>
<feature type="transmembrane region" description="Helical" evidence="8">
    <location>
        <begin position="451"/>
        <end position="470"/>
    </location>
</feature>
<dbReference type="GO" id="GO:0071555">
    <property type="term" value="P:cell wall organization"/>
    <property type="evidence" value="ECO:0007669"/>
    <property type="project" value="UniProtKB-UniRule"/>
</dbReference>
<evidence type="ECO:0000256" key="8">
    <source>
        <dbReference type="HAMAP-Rule" id="MF_02078"/>
    </source>
</evidence>
<dbReference type="GO" id="GO:0009252">
    <property type="term" value="P:peptidoglycan biosynthetic process"/>
    <property type="evidence" value="ECO:0007669"/>
    <property type="project" value="UniProtKB-UniRule"/>
</dbReference>
<dbReference type="GO" id="GO:0034204">
    <property type="term" value="P:lipid translocation"/>
    <property type="evidence" value="ECO:0007669"/>
    <property type="project" value="TreeGrafter"/>
</dbReference>
<accession>A0A1F4XL23</accession>
<feature type="transmembrane region" description="Helical" evidence="8">
    <location>
        <begin position="490"/>
        <end position="511"/>
    </location>
</feature>
<comment type="function">
    <text evidence="8 9">Involved in peptidoglycan biosynthesis. Transports lipid-linked peptidoglycan precursors from the inner to the outer leaflet of the cytoplasmic membrane.</text>
</comment>
<name>A0A1F4XL23_9BACT</name>
<proteinExistence type="inferred from homology"/>
<keyword evidence="3 8" id="KW-0812">Transmembrane</keyword>
<feature type="transmembrane region" description="Helical" evidence="8">
    <location>
        <begin position="168"/>
        <end position="188"/>
    </location>
</feature>
<feature type="transmembrane region" description="Helical" evidence="8">
    <location>
        <begin position="142"/>
        <end position="161"/>
    </location>
</feature>
<keyword evidence="4 8" id="KW-0133">Cell shape</keyword>
<feature type="transmembrane region" description="Helical" evidence="8">
    <location>
        <begin position="357"/>
        <end position="379"/>
    </location>
</feature>
<comment type="similarity">
    <text evidence="8 9">Belongs to the MurJ/MviN family.</text>
</comment>
<dbReference type="AlphaFoldDB" id="A0A1F4XL23"/>
<feature type="transmembrane region" description="Helical" evidence="8">
    <location>
        <begin position="241"/>
        <end position="270"/>
    </location>
</feature>
<dbReference type="PANTHER" id="PTHR47019:SF1">
    <property type="entry name" value="LIPID II FLIPPASE MURJ"/>
    <property type="match status" value="1"/>
</dbReference>
<evidence type="ECO:0000256" key="9">
    <source>
        <dbReference type="PIRNR" id="PIRNR002869"/>
    </source>
</evidence>
<dbReference type="EMBL" id="MEWS01000019">
    <property type="protein sequence ID" value="OGC82412.1"/>
    <property type="molecule type" value="Genomic_DNA"/>
</dbReference>
<evidence type="ECO:0000256" key="6">
    <source>
        <dbReference type="ARBA" id="ARBA00022989"/>
    </source>
</evidence>
<comment type="pathway">
    <text evidence="8">Cell wall biogenesis; peptidoglycan biosynthesis.</text>
</comment>
<protein>
    <recommendedName>
        <fullName evidence="8">Probable lipid II flippase MurJ</fullName>
    </recommendedName>
</protein>
<reference evidence="10 11" key="1">
    <citation type="journal article" date="2016" name="Nat. Commun.">
        <title>Thousands of microbial genomes shed light on interconnected biogeochemical processes in an aquifer system.</title>
        <authorList>
            <person name="Anantharaman K."/>
            <person name="Brown C.T."/>
            <person name="Hug L.A."/>
            <person name="Sharon I."/>
            <person name="Castelle C.J."/>
            <person name="Probst A.J."/>
            <person name="Thomas B.C."/>
            <person name="Singh A."/>
            <person name="Wilkins M.J."/>
            <person name="Karaoz U."/>
            <person name="Brodie E.L."/>
            <person name="Williams K.H."/>
            <person name="Hubbard S.S."/>
            <person name="Banfield J.F."/>
        </authorList>
    </citation>
    <scope>NUCLEOTIDE SEQUENCE [LARGE SCALE GENOMIC DNA]</scope>
</reference>
<dbReference type="GO" id="GO:0005886">
    <property type="term" value="C:plasma membrane"/>
    <property type="evidence" value="ECO:0007669"/>
    <property type="project" value="UniProtKB-SubCell"/>
</dbReference>
<comment type="subcellular location">
    <subcellularLocation>
        <location evidence="1 8">Cell membrane</location>
        <topology evidence="1 8">Multi-pass membrane protein</topology>
    </subcellularLocation>
</comment>
<dbReference type="CDD" id="cd13123">
    <property type="entry name" value="MATE_MurJ_like"/>
    <property type="match status" value="1"/>
</dbReference>
<evidence type="ECO:0000313" key="11">
    <source>
        <dbReference type="Proteomes" id="UP000177521"/>
    </source>
</evidence>
<keyword evidence="5 8" id="KW-0573">Peptidoglycan synthesis</keyword>
<evidence type="ECO:0000256" key="4">
    <source>
        <dbReference type="ARBA" id="ARBA00022960"/>
    </source>
</evidence>
<dbReference type="InterPro" id="IPR051050">
    <property type="entry name" value="Lipid_II_flippase_MurJ/MviN"/>
</dbReference>
<dbReference type="GO" id="GO:0008360">
    <property type="term" value="P:regulation of cell shape"/>
    <property type="evidence" value="ECO:0007669"/>
    <property type="project" value="UniProtKB-UniRule"/>
</dbReference>
<evidence type="ECO:0000256" key="7">
    <source>
        <dbReference type="ARBA" id="ARBA00023136"/>
    </source>
</evidence>
<feature type="transmembrane region" description="Helical" evidence="8">
    <location>
        <begin position="98"/>
        <end position="122"/>
    </location>
</feature>
<feature type="transmembrane region" description="Helical" evidence="8">
    <location>
        <begin position="391"/>
        <end position="409"/>
    </location>
</feature>
<gene>
    <name evidence="8" type="primary">murJ</name>
    <name evidence="10" type="ORF">A2788_01100</name>
</gene>
<keyword evidence="6 8" id="KW-1133">Transmembrane helix</keyword>
<dbReference type="PIRSF" id="PIRSF002869">
    <property type="entry name" value="MviN"/>
    <property type="match status" value="1"/>
</dbReference>
<dbReference type="HAMAP" id="MF_02078">
    <property type="entry name" value="MurJ_MviN"/>
    <property type="match status" value="1"/>
</dbReference>
<sequence length="535" mass="58223">MRDLTRRFAVPAAVLLGVSSFFSRILGVVRDHLLTNEFGATRPIAGAISELDTYYAAFRIPDFIYNLLILGTISAVFIPVFTALVYKDKEEAWRLTATIINLLVIILLGVTFFAAIFTPYIIKAFTLGFDEASIKLTVSLTRVMLLSPLLFGLSAVASSVLNTFKKFWAIALSPIFYNLGILVGIVFLVPKIGIFGVAIGVIIGAFLHLAVQLPALHFTGFSYQPIIEMDNPRLRKMARLIVPRILALSTTQINLVINTIIGSTLIAGSITILNLADNLQSLPAGIIGVSVAIATFSTFAELASTGNKEGFVTKLSETLRSVLFLIVPAAMGMILLRAELVRLILGSGKFNWTDTVLTANTLGFFCIGLFAASLIPVLARAFYAYQDTKTPLMISFFALVMNVVLSLALTKWLDFGVAGLALALSLANIIAVTLLFLSLKTKLGDNLDSDRILLSALKIIFCTVVMAGFVQVTKTVIGSNVDMTTFLGVFLKTFGSTIVGALTYLAVAKLLRCDELKLVFRPWREQQTMLKPHEI</sequence>
<comment type="caution">
    <text evidence="10">The sequence shown here is derived from an EMBL/GenBank/DDBJ whole genome shotgun (WGS) entry which is preliminary data.</text>
</comment>
<dbReference type="Proteomes" id="UP000177521">
    <property type="component" value="Unassembled WGS sequence"/>
</dbReference>
<evidence type="ECO:0000256" key="5">
    <source>
        <dbReference type="ARBA" id="ARBA00022984"/>
    </source>
</evidence>
<feature type="transmembrane region" description="Helical" evidence="8">
    <location>
        <begin position="282"/>
        <end position="302"/>
    </location>
</feature>
<evidence type="ECO:0000256" key="1">
    <source>
        <dbReference type="ARBA" id="ARBA00004651"/>
    </source>
</evidence>
<dbReference type="Pfam" id="PF03023">
    <property type="entry name" value="MurJ"/>
    <property type="match status" value="1"/>
</dbReference>